<gene>
    <name evidence="1" type="ORF">SAMN04487996_113139</name>
</gene>
<organism evidence="1 2">
    <name type="scientific">Dyadobacter soli</name>
    <dbReference type="NCBI Taxonomy" id="659014"/>
    <lineage>
        <taxon>Bacteria</taxon>
        <taxon>Pseudomonadati</taxon>
        <taxon>Bacteroidota</taxon>
        <taxon>Cytophagia</taxon>
        <taxon>Cytophagales</taxon>
        <taxon>Spirosomataceae</taxon>
        <taxon>Dyadobacter</taxon>
    </lineage>
</organism>
<sequence>MEDIDPKRYIKELTLQNSRESFISESEREILSRDLTPAEIETQTDVEQSFMNDKSLVSFVSEVSDQRRQDVLHSVLLAQLAANKKFPEEDQIKEWYDEFINVLSNIGWAFQSASFTPFTSEGATIEVDKAIIDLVASAVGGSALVPLVTKTLDAIKGLSDTSGKFIAFEKNTHTATKGAFQIGIAKEVNDTVALQLGTFLITSSDTIKQILFFKSSKSKTTLEFCSRVGTLDETTYATIRDAVQTKLGLKATDFIAGIDIG</sequence>
<proteinExistence type="predicted"/>
<dbReference type="OrthoDB" id="650920at2"/>
<dbReference type="RefSeq" id="WP_090154556.1">
    <property type="nucleotide sequence ID" value="NZ_FNAN01000013.1"/>
</dbReference>
<evidence type="ECO:0000313" key="1">
    <source>
        <dbReference type="EMBL" id="SDF90205.1"/>
    </source>
</evidence>
<evidence type="ECO:0008006" key="3">
    <source>
        <dbReference type="Google" id="ProtNLM"/>
    </source>
</evidence>
<accession>A0A1G7PVG4</accession>
<keyword evidence="2" id="KW-1185">Reference proteome</keyword>
<protein>
    <recommendedName>
        <fullName evidence="3">Virulence factor Evf domain-containing protein</fullName>
    </recommendedName>
</protein>
<dbReference type="EMBL" id="FNAN01000013">
    <property type="protein sequence ID" value="SDF90205.1"/>
    <property type="molecule type" value="Genomic_DNA"/>
</dbReference>
<evidence type="ECO:0000313" key="2">
    <source>
        <dbReference type="Proteomes" id="UP000198748"/>
    </source>
</evidence>
<reference evidence="2" key="1">
    <citation type="submission" date="2016-10" db="EMBL/GenBank/DDBJ databases">
        <authorList>
            <person name="Varghese N."/>
            <person name="Submissions S."/>
        </authorList>
    </citation>
    <scope>NUCLEOTIDE SEQUENCE [LARGE SCALE GENOMIC DNA]</scope>
    <source>
        <strain evidence="2">DSM 25329</strain>
    </source>
</reference>
<name>A0A1G7PVG4_9BACT</name>
<dbReference type="AlphaFoldDB" id="A0A1G7PVG4"/>
<dbReference type="Proteomes" id="UP000198748">
    <property type="component" value="Unassembled WGS sequence"/>
</dbReference>